<dbReference type="Proteomes" id="UP001152622">
    <property type="component" value="Chromosome 1"/>
</dbReference>
<dbReference type="GO" id="GO:0003676">
    <property type="term" value="F:nucleic acid binding"/>
    <property type="evidence" value="ECO:0007669"/>
    <property type="project" value="InterPro"/>
</dbReference>
<dbReference type="InterPro" id="IPR058913">
    <property type="entry name" value="Integrase_dom_put"/>
</dbReference>
<organism evidence="2 3">
    <name type="scientific">Synaphobranchus kaupii</name>
    <name type="common">Kaup's arrowtooth eel</name>
    <dbReference type="NCBI Taxonomy" id="118154"/>
    <lineage>
        <taxon>Eukaryota</taxon>
        <taxon>Metazoa</taxon>
        <taxon>Chordata</taxon>
        <taxon>Craniata</taxon>
        <taxon>Vertebrata</taxon>
        <taxon>Euteleostomi</taxon>
        <taxon>Actinopterygii</taxon>
        <taxon>Neopterygii</taxon>
        <taxon>Teleostei</taxon>
        <taxon>Anguilliformes</taxon>
        <taxon>Synaphobranchidae</taxon>
        <taxon>Synaphobranchus</taxon>
    </lineage>
</organism>
<gene>
    <name evidence="2" type="ORF">SKAU_G00021150</name>
</gene>
<dbReference type="OrthoDB" id="2686689at2759"/>
<dbReference type="Pfam" id="PF24764">
    <property type="entry name" value="rva_4"/>
    <property type="match status" value="1"/>
</dbReference>
<dbReference type="InterPro" id="IPR036397">
    <property type="entry name" value="RNaseH_sf"/>
</dbReference>
<accession>A0A9Q1GCB3</accession>
<evidence type="ECO:0000313" key="2">
    <source>
        <dbReference type="EMBL" id="KAJ8381337.1"/>
    </source>
</evidence>
<comment type="caution">
    <text evidence="2">The sequence shown here is derived from an EMBL/GenBank/DDBJ whole genome shotgun (WGS) entry which is preliminary data.</text>
</comment>
<dbReference type="SUPFAM" id="SSF53098">
    <property type="entry name" value="Ribonuclease H-like"/>
    <property type="match status" value="1"/>
</dbReference>
<reference evidence="2" key="1">
    <citation type="journal article" date="2023" name="Science">
        <title>Genome structures resolve the early diversification of teleost fishes.</title>
        <authorList>
            <person name="Parey E."/>
            <person name="Louis A."/>
            <person name="Montfort J."/>
            <person name="Bouchez O."/>
            <person name="Roques C."/>
            <person name="Iampietro C."/>
            <person name="Lluch J."/>
            <person name="Castinel A."/>
            <person name="Donnadieu C."/>
            <person name="Desvignes T."/>
            <person name="Floi Bucao C."/>
            <person name="Jouanno E."/>
            <person name="Wen M."/>
            <person name="Mejri S."/>
            <person name="Dirks R."/>
            <person name="Jansen H."/>
            <person name="Henkel C."/>
            <person name="Chen W.J."/>
            <person name="Zahm M."/>
            <person name="Cabau C."/>
            <person name="Klopp C."/>
            <person name="Thompson A.W."/>
            <person name="Robinson-Rechavi M."/>
            <person name="Braasch I."/>
            <person name="Lecointre G."/>
            <person name="Bobe J."/>
            <person name="Postlethwait J.H."/>
            <person name="Berthelot C."/>
            <person name="Roest Crollius H."/>
            <person name="Guiguen Y."/>
        </authorList>
    </citation>
    <scope>NUCLEOTIDE SEQUENCE</scope>
    <source>
        <strain evidence="2">WJC10195</strain>
    </source>
</reference>
<keyword evidence="3" id="KW-1185">Reference proteome</keyword>
<dbReference type="AlphaFoldDB" id="A0A9Q1GCB3"/>
<dbReference type="PANTHER" id="PTHR46791">
    <property type="entry name" value="EXPRESSED PROTEIN"/>
    <property type="match status" value="1"/>
</dbReference>
<dbReference type="PROSITE" id="PS50994">
    <property type="entry name" value="INTEGRASE"/>
    <property type="match status" value="1"/>
</dbReference>
<dbReference type="EMBL" id="JAINUF010000001">
    <property type="protein sequence ID" value="KAJ8381337.1"/>
    <property type="molecule type" value="Genomic_DNA"/>
</dbReference>
<evidence type="ECO:0000313" key="3">
    <source>
        <dbReference type="Proteomes" id="UP001152622"/>
    </source>
</evidence>
<sequence length="235" mass="26952">MRAVDPIGTLFRGLELNVVHRRTYSVPAPLALWHIDGNHKLIRWRIVIHGCIDGYSRKIMYLLGSTNNRASTVLENFLGAVQQFSLPSRVRSDKGGENVGVAKFMMEHPLRGPERRSHITGRSVHNQRIERLWRDVWCSVESNYYAAFKHLEETGVMDPDNEVHLICLHHVMVPRLNAHLDLFRRTWDSHSLSSEGNRSPEQLWISGQLLNCDELNDPTDFTDWGVDWEGTCGSS</sequence>
<dbReference type="InterPro" id="IPR001584">
    <property type="entry name" value="Integrase_cat-core"/>
</dbReference>
<evidence type="ECO:0000259" key="1">
    <source>
        <dbReference type="PROSITE" id="PS50994"/>
    </source>
</evidence>
<feature type="domain" description="Integrase catalytic" evidence="1">
    <location>
        <begin position="25"/>
        <end position="208"/>
    </location>
</feature>
<proteinExistence type="predicted"/>
<dbReference type="InterPro" id="IPR012337">
    <property type="entry name" value="RNaseH-like_sf"/>
</dbReference>
<dbReference type="Gene3D" id="3.30.420.10">
    <property type="entry name" value="Ribonuclease H-like superfamily/Ribonuclease H"/>
    <property type="match status" value="1"/>
</dbReference>
<dbReference type="GO" id="GO:0015074">
    <property type="term" value="P:DNA integration"/>
    <property type="evidence" value="ECO:0007669"/>
    <property type="project" value="InterPro"/>
</dbReference>
<name>A0A9Q1GCB3_SYNKA</name>
<protein>
    <recommendedName>
        <fullName evidence="1">Integrase catalytic domain-containing protein</fullName>
    </recommendedName>
</protein>
<dbReference type="PANTHER" id="PTHR46791:SF11">
    <property type="entry name" value="INTEGRASE CATALYTIC DOMAIN-CONTAINING PROTEIN"/>
    <property type="match status" value="1"/>
</dbReference>